<dbReference type="STRING" id="1903181.BTN85_1462"/>
<proteinExistence type="predicted"/>
<dbReference type="CDD" id="cd01659">
    <property type="entry name" value="TRX_superfamily"/>
    <property type="match status" value="1"/>
</dbReference>
<organism evidence="2 3">
    <name type="scientific">Methanohalarchaeum thermophilum</name>
    <dbReference type="NCBI Taxonomy" id="1903181"/>
    <lineage>
        <taxon>Archaea</taxon>
        <taxon>Methanobacteriati</taxon>
        <taxon>Methanobacteriota</taxon>
        <taxon>Methanonatronarchaeia</taxon>
        <taxon>Methanonatronarchaeales</taxon>
        <taxon>Methanonatronarchaeaceae</taxon>
        <taxon>Candidatus Methanohalarchaeum</taxon>
    </lineage>
</organism>
<protein>
    <submittedName>
        <fullName evidence="2">Thioredoxin</fullName>
    </submittedName>
</protein>
<gene>
    <name evidence="2" type="ORF">BTN85_1462</name>
</gene>
<name>A0A1Q6DX71_METT1</name>
<dbReference type="InterPro" id="IPR036249">
    <property type="entry name" value="Thioredoxin-like_sf"/>
</dbReference>
<dbReference type="Pfam" id="PF00462">
    <property type="entry name" value="Glutaredoxin"/>
    <property type="match status" value="1"/>
</dbReference>
<sequence length="99" mass="11890">MDIMNLNLKLFYGQGCPHCKKMIKNLKELKEEFSFEVKKYEVYENEENRRKLEKISRGKCSGVPFIISQDKKDYICGSTSYEKTKEWLKEVLKEKEKIR</sequence>
<evidence type="ECO:0000259" key="1">
    <source>
        <dbReference type="Pfam" id="PF00462"/>
    </source>
</evidence>
<feature type="domain" description="Glutaredoxin" evidence="1">
    <location>
        <begin position="10"/>
        <end position="67"/>
    </location>
</feature>
<dbReference type="Proteomes" id="UP000185744">
    <property type="component" value="Unassembled WGS sequence"/>
</dbReference>
<accession>A0A1Q6DX71</accession>
<evidence type="ECO:0000313" key="2">
    <source>
        <dbReference type="EMBL" id="OKY78957.1"/>
    </source>
</evidence>
<dbReference type="InParanoid" id="A0A1Q6DX71"/>
<dbReference type="PROSITE" id="PS51354">
    <property type="entry name" value="GLUTAREDOXIN_2"/>
    <property type="match status" value="1"/>
</dbReference>
<evidence type="ECO:0000313" key="3">
    <source>
        <dbReference type="Proteomes" id="UP000185744"/>
    </source>
</evidence>
<dbReference type="AlphaFoldDB" id="A0A1Q6DX71"/>
<reference evidence="2" key="1">
    <citation type="submission" date="2016-12" db="EMBL/GenBank/DDBJ databases">
        <title>Discovery of methanogenic haloarchaea.</title>
        <authorList>
            <person name="Sorokin D.Y."/>
            <person name="Makarova K.S."/>
            <person name="Abbas B."/>
            <person name="Ferrer M."/>
            <person name="Golyshin P.N."/>
        </authorList>
    </citation>
    <scope>NUCLEOTIDE SEQUENCE [LARGE SCALE GENOMIC DNA]</scope>
    <source>
        <strain evidence="2">HMET1</strain>
    </source>
</reference>
<dbReference type="SUPFAM" id="SSF52833">
    <property type="entry name" value="Thioredoxin-like"/>
    <property type="match status" value="1"/>
</dbReference>
<dbReference type="Gene3D" id="3.40.30.10">
    <property type="entry name" value="Glutaredoxin"/>
    <property type="match status" value="1"/>
</dbReference>
<dbReference type="InterPro" id="IPR002109">
    <property type="entry name" value="Glutaredoxin"/>
</dbReference>
<dbReference type="EMBL" id="MSDW01000001">
    <property type="protein sequence ID" value="OKY78957.1"/>
    <property type="molecule type" value="Genomic_DNA"/>
</dbReference>
<keyword evidence="3" id="KW-1185">Reference proteome</keyword>
<comment type="caution">
    <text evidence="2">The sequence shown here is derived from an EMBL/GenBank/DDBJ whole genome shotgun (WGS) entry which is preliminary data.</text>
</comment>